<reference evidence="4 5" key="1">
    <citation type="submission" date="2024-07" db="EMBL/GenBank/DDBJ databases">
        <title>Section-level genome sequencing and comparative genomics of Aspergillus sections Usti and Cavernicolus.</title>
        <authorList>
            <consortium name="Lawrence Berkeley National Laboratory"/>
            <person name="Nybo J.L."/>
            <person name="Vesth T.C."/>
            <person name="Theobald S."/>
            <person name="Frisvad J.C."/>
            <person name="Larsen T.O."/>
            <person name="Kjaerboelling I."/>
            <person name="Rothschild-Mancinelli K."/>
            <person name="Lyhne E.K."/>
            <person name="Kogle M.E."/>
            <person name="Barry K."/>
            <person name="Clum A."/>
            <person name="Na H."/>
            <person name="Ledsgaard L."/>
            <person name="Lin J."/>
            <person name="Lipzen A."/>
            <person name="Kuo A."/>
            <person name="Riley R."/>
            <person name="Mondo S."/>
            <person name="Labutti K."/>
            <person name="Haridas S."/>
            <person name="Pangalinan J."/>
            <person name="Salamov A.A."/>
            <person name="Simmons B.A."/>
            <person name="Magnuson J.K."/>
            <person name="Chen J."/>
            <person name="Drula E."/>
            <person name="Henrissat B."/>
            <person name="Wiebenga A."/>
            <person name="Lubbers R.J."/>
            <person name="Gomes A.C."/>
            <person name="Makela M.R."/>
            <person name="Stajich J."/>
            <person name="Grigoriev I.V."/>
            <person name="Mortensen U.H."/>
            <person name="De Vries R.P."/>
            <person name="Baker S.E."/>
            <person name="Andersen M.R."/>
        </authorList>
    </citation>
    <scope>NUCLEOTIDE SEQUENCE [LARGE SCALE GENOMIC DNA]</scope>
    <source>
        <strain evidence="4 5">CBS 588.65</strain>
    </source>
</reference>
<keyword evidence="5" id="KW-1185">Reference proteome</keyword>
<evidence type="ECO:0000313" key="4">
    <source>
        <dbReference type="EMBL" id="KAL2816457.1"/>
    </source>
</evidence>
<evidence type="ECO:0000256" key="1">
    <source>
        <dbReference type="ARBA" id="ARBA00022448"/>
    </source>
</evidence>
<dbReference type="Proteomes" id="UP001610334">
    <property type="component" value="Unassembled WGS sequence"/>
</dbReference>
<sequence>MRSFRQRRRSITERKSKGEILVFRHGPKALKGKAHDDVENGGSRSSAAEETESDDIVTIEQQTAIIQWNDVCKGTCRILDHVDGWAKSGTLTALTVVSGAGKTTLLDVLATRTTIGVISGEALVDGKPRDESFQRKTGYAQQQDLHFSTATVREALASSASSCPPRGENKL</sequence>
<dbReference type="Pfam" id="PF00005">
    <property type="entry name" value="ABC_tran"/>
    <property type="match status" value="1"/>
</dbReference>
<dbReference type="EMBL" id="JBFXLT010000022">
    <property type="protein sequence ID" value="KAL2816457.1"/>
    <property type="molecule type" value="Genomic_DNA"/>
</dbReference>
<name>A0ABR4HLU2_9EURO</name>
<gene>
    <name evidence="4" type="ORF">BJX63DRAFT_387386</name>
</gene>
<dbReference type="SUPFAM" id="SSF52540">
    <property type="entry name" value="P-loop containing nucleoside triphosphate hydrolases"/>
    <property type="match status" value="1"/>
</dbReference>
<proteinExistence type="predicted"/>
<comment type="caution">
    <text evidence="4">The sequence shown here is derived from an EMBL/GenBank/DDBJ whole genome shotgun (WGS) entry which is preliminary data.</text>
</comment>
<protein>
    <recommendedName>
        <fullName evidence="3">ABC transporter domain-containing protein</fullName>
    </recommendedName>
</protein>
<organism evidence="4 5">
    <name type="scientific">Aspergillus granulosus</name>
    <dbReference type="NCBI Taxonomy" id="176169"/>
    <lineage>
        <taxon>Eukaryota</taxon>
        <taxon>Fungi</taxon>
        <taxon>Dikarya</taxon>
        <taxon>Ascomycota</taxon>
        <taxon>Pezizomycotina</taxon>
        <taxon>Eurotiomycetes</taxon>
        <taxon>Eurotiomycetidae</taxon>
        <taxon>Eurotiales</taxon>
        <taxon>Aspergillaceae</taxon>
        <taxon>Aspergillus</taxon>
        <taxon>Aspergillus subgen. Nidulantes</taxon>
    </lineage>
</organism>
<dbReference type="Gene3D" id="3.40.50.300">
    <property type="entry name" value="P-loop containing nucleotide triphosphate hydrolases"/>
    <property type="match status" value="1"/>
</dbReference>
<evidence type="ECO:0000256" key="2">
    <source>
        <dbReference type="SAM" id="MobiDB-lite"/>
    </source>
</evidence>
<keyword evidence="1" id="KW-0813">Transport</keyword>
<evidence type="ECO:0000313" key="5">
    <source>
        <dbReference type="Proteomes" id="UP001610334"/>
    </source>
</evidence>
<evidence type="ECO:0000259" key="3">
    <source>
        <dbReference type="Pfam" id="PF00005"/>
    </source>
</evidence>
<dbReference type="PANTHER" id="PTHR19241">
    <property type="entry name" value="ATP-BINDING CASSETTE TRANSPORTER"/>
    <property type="match status" value="1"/>
</dbReference>
<dbReference type="InterPro" id="IPR003439">
    <property type="entry name" value="ABC_transporter-like_ATP-bd"/>
</dbReference>
<dbReference type="InterPro" id="IPR027417">
    <property type="entry name" value="P-loop_NTPase"/>
</dbReference>
<accession>A0ABR4HLU2</accession>
<feature type="region of interest" description="Disordered" evidence="2">
    <location>
        <begin position="26"/>
        <end position="54"/>
    </location>
</feature>
<feature type="domain" description="ABC transporter" evidence="3">
    <location>
        <begin position="81"/>
        <end position="155"/>
    </location>
</feature>